<evidence type="ECO:0000313" key="2">
    <source>
        <dbReference type="Proteomes" id="UP000265515"/>
    </source>
</evidence>
<dbReference type="EMBL" id="BFEA01000365">
    <property type="protein sequence ID" value="GBG81133.1"/>
    <property type="molecule type" value="Genomic_DNA"/>
</dbReference>
<dbReference type="STRING" id="69332.A0A388LFY8"/>
<sequence>MNGEVGRDTLSKTRRTVVVAVINAILIRCQVQRTEGRMKAAIHTRRKKTLPSLNVEEDGSAAICDAILQICYAMGCEGFPRAPPRWWMKRRTGGTWEDLRHCDDATADYFKDKLRMLLCVFREIAETLSPFLERRVTFYREPLQPDHIVAYALYRWASGETYESGTCSFSIGRSSGLVAVRDVTAVLLTAYPDKISWPTGLQKAVVLRAFADKGFPNCHGCIACTHIFIDKPTNCPGEEYYDRKRRFSVQLQVIVNLS</sequence>
<gene>
    <name evidence="1" type="ORF">CBR_g31809</name>
</gene>
<accession>A0A388LFY8</accession>
<dbReference type="Gramene" id="GBG81133">
    <property type="protein sequence ID" value="GBG81133"/>
    <property type="gene ID" value="CBR_g31809"/>
</dbReference>
<evidence type="ECO:0000313" key="1">
    <source>
        <dbReference type="EMBL" id="GBG81133.1"/>
    </source>
</evidence>
<keyword evidence="2" id="KW-1185">Reference proteome</keyword>
<name>A0A388LFY8_CHABU</name>
<comment type="caution">
    <text evidence="1">The sequence shown here is derived from an EMBL/GenBank/DDBJ whole genome shotgun (WGS) entry which is preliminary data.</text>
</comment>
<protein>
    <recommendedName>
        <fullName evidence="3">DDE Tnp4 domain-containing protein</fullName>
    </recommendedName>
</protein>
<evidence type="ECO:0008006" key="3">
    <source>
        <dbReference type="Google" id="ProtNLM"/>
    </source>
</evidence>
<proteinExistence type="predicted"/>
<dbReference type="AlphaFoldDB" id="A0A388LFY8"/>
<dbReference type="OrthoDB" id="6773122at2759"/>
<reference evidence="1 2" key="1">
    <citation type="journal article" date="2018" name="Cell">
        <title>The Chara Genome: Secondary Complexity and Implications for Plant Terrestrialization.</title>
        <authorList>
            <person name="Nishiyama T."/>
            <person name="Sakayama H."/>
            <person name="Vries J.D."/>
            <person name="Buschmann H."/>
            <person name="Saint-Marcoux D."/>
            <person name="Ullrich K.K."/>
            <person name="Haas F.B."/>
            <person name="Vanderstraeten L."/>
            <person name="Becker D."/>
            <person name="Lang D."/>
            <person name="Vosolsobe S."/>
            <person name="Rombauts S."/>
            <person name="Wilhelmsson P.K.I."/>
            <person name="Janitza P."/>
            <person name="Kern R."/>
            <person name="Heyl A."/>
            <person name="Rumpler F."/>
            <person name="Villalobos L.I.A.C."/>
            <person name="Clay J.M."/>
            <person name="Skokan R."/>
            <person name="Toyoda A."/>
            <person name="Suzuki Y."/>
            <person name="Kagoshima H."/>
            <person name="Schijlen E."/>
            <person name="Tajeshwar N."/>
            <person name="Catarino B."/>
            <person name="Hetherington A.J."/>
            <person name="Saltykova A."/>
            <person name="Bonnot C."/>
            <person name="Breuninger H."/>
            <person name="Symeonidi A."/>
            <person name="Radhakrishnan G.V."/>
            <person name="Van Nieuwerburgh F."/>
            <person name="Deforce D."/>
            <person name="Chang C."/>
            <person name="Karol K.G."/>
            <person name="Hedrich R."/>
            <person name="Ulvskov P."/>
            <person name="Glockner G."/>
            <person name="Delwiche C.F."/>
            <person name="Petrasek J."/>
            <person name="Van de Peer Y."/>
            <person name="Friml J."/>
            <person name="Beilby M."/>
            <person name="Dolan L."/>
            <person name="Kohara Y."/>
            <person name="Sugano S."/>
            <person name="Fujiyama A."/>
            <person name="Delaux P.-M."/>
            <person name="Quint M."/>
            <person name="TheiBen G."/>
            <person name="Hagemann M."/>
            <person name="Harholt J."/>
            <person name="Dunand C."/>
            <person name="Zachgo S."/>
            <person name="Langdale J."/>
            <person name="Maumus F."/>
            <person name="Straeten D.V.D."/>
            <person name="Gould S.B."/>
            <person name="Rensing S.A."/>
        </authorList>
    </citation>
    <scope>NUCLEOTIDE SEQUENCE [LARGE SCALE GENOMIC DNA]</scope>
    <source>
        <strain evidence="1 2">S276</strain>
    </source>
</reference>
<organism evidence="1 2">
    <name type="scientific">Chara braunii</name>
    <name type="common">Braun's stonewort</name>
    <dbReference type="NCBI Taxonomy" id="69332"/>
    <lineage>
        <taxon>Eukaryota</taxon>
        <taxon>Viridiplantae</taxon>
        <taxon>Streptophyta</taxon>
        <taxon>Charophyceae</taxon>
        <taxon>Charales</taxon>
        <taxon>Characeae</taxon>
        <taxon>Chara</taxon>
    </lineage>
</organism>
<dbReference type="Proteomes" id="UP000265515">
    <property type="component" value="Unassembled WGS sequence"/>
</dbReference>